<evidence type="ECO:0000256" key="4">
    <source>
        <dbReference type="ARBA" id="ARBA00022989"/>
    </source>
</evidence>
<dbReference type="AlphaFoldDB" id="A0A381QGH8"/>
<feature type="transmembrane region" description="Helical" evidence="6">
    <location>
        <begin position="107"/>
        <end position="124"/>
    </location>
</feature>
<accession>A0A381QGH8</accession>
<dbReference type="PANTHER" id="PTHR31632">
    <property type="entry name" value="IRON TRANSPORTER FTH1"/>
    <property type="match status" value="1"/>
</dbReference>
<dbReference type="EMBL" id="UINC01001317">
    <property type="protein sequence ID" value="SUZ77479.1"/>
    <property type="molecule type" value="Genomic_DNA"/>
</dbReference>
<organism evidence="7">
    <name type="scientific">marine metagenome</name>
    <dbReference type="NCBI Taxonomy" id="408172"/>
    <lineage>
        <taxon>unclassified sequences</taxon>
        <taxon>metagenomes</taxon>
        <taxon>ecological metagenomes</taxon>
    </lineage>
</organism>
<name>A0A381QGH8_9ZZZZ</name>
<feature type="transmembrane region" description="Helical" evidence="6">
    <location>
        <begin position="6"/>
        <end position="25"/>
    </location>
</feature>
<feature type="transmembrane region" description="Helical" evidence="6">
    <location>
        <begin position="37"/>
        <end position="55"/>
    </location>
</feature>
<dbReference type="InterPro" id="IPR004923">
    <property type="entry name" value="FTR1/Fip1/EfeU"/>
</dbReference>
<evidence type="ECO:0000256" key="3">
    <source>
        <dbReference type="ARBA" id="ARBA00022692"/>
    </source>
</evidence>
<proteinExistence type="inferred from homology"/>
<feature type="transmembrane region" description="Helical" evidence="6">
    <location>
        <begin position="175"/>
        <end position="194"/>
    </location>
</feature>
<comment type="subcellular location">
    <subcellularLocation>
        <location evidence="1">Membrane</location>
        <topology evidence="1">Multi-pass membrane protein</topology>
    </subcellularLocation>
</comment>
<gene>
    <name evidence="7" type="ORF">METZ01_LOCUS30333</name>
</gene>
<dbReference type="GO" id="GO:0033573">
    <property type="term" value="C:high-affinity iron permease complex"/>
    <property type="evidence" value="ECO:0007669"/>
    <property type="project" value="InterPro"/>
</dbReference>
<keyword evidence="3 6" id="KW-0812">Transmembrane</keyword>
<evidence type="ECO:0000256" key="5">
    <source>
        <dbReference type="ARBA" id="ARBA00023136"/>
    </source>
</evidence>
<sequence length="302" mass="34523">MNEFIIVFRESLEACLIVGIIFTLLEKNNLTKEIKQLWLGVVAALLASVIVAVILNNIKQSVGNTSYTALFEAVFMFITAGLLWYVIFWLSKHVSDRNTLEVQAKQAMSTSGWGVFLVVFFAILREGFETVIFLMGSFSMLGTFSYLGFIMGMVIAVVIGYLIVIQGRRIDLRSFFRTTTFLLVLFASGMIAYGSHEAEEFLVKGDHLNWVGLENPSQITRVWDVLQPKSELDEMDNRAFYSYDLNGKGKFTHLLHDKGKIGVFLKGFFGYNSNPNWMEFIIWILSLALGLRFWRHFYFQKS</sequence>
<evidence type="ECO:0000256" key="1">
    <source>
        <dbReference type="ARBA" id="ARBA00004141"/>
    </source>
</evidence>
<protein>
    <recommendedName>
        <fullName evidence="8">Iron permease FTR1 family protein</fullName>
    </recommendedName>
</protein>
<feature type="transmembrane region" description="Helical" evidence="6">
    <location>
        <begin position="277"/>
        <end position="294"/>
    </location>
</feature>
<dbReference type="PANTHER" id="PTHR31632:SF2">
    <property type="entry name" value="PLASMA MEMBRANE IRON PERMEASE"/>
    <property type="match status" value="1"/>
</dbReference>
<dbReference type="GO" id="GO:0015093">
    <property type="term" value="F:ferrous iron transmembrane transporter activity"/>
    <property type="evidence" value="ECO:0007669"/>
    <property type="project" value="TreeGrafter"/>
</dbReference>
<keyword evidence="4 6" id="KW-1133">Transmembrane helix</keyword>
<keyword evidence="5 6" id="KW-0472">Membrane</keyword>
<evidence type="ECO:0000313" key="7">
    <source>
        <dbReference type="EMBL" id="SUZ77479.1"/>
    </source>
</evidence>
<evidence type="ECO:0008006" key="8">
    <source>
        <dbReference type="Google" id="ProtNLM"/>
    </source>
</evidence>
<feature type="transmembrane region" description="Helical" evidence="6">
    <location>
        <begin position="67"/>
        <end position="87"/>
    </location>
</feature>
<reference evidence="7" key="1">
    <citation type="submission" date="2018-05" db="EMBL/GenBank/DDBJ databases">
        <authorList>
            <person name="Lanie J.A."/>
            <person name="Ng W.-L."/>
            <person name="Kazmierczak K.M."/>
            <person name="Andrzejewski T.M."/>
            <person name="Davidsen T.M."/>
            <person name="Wayne K.J."/>
            <person name="Tettelin H."/>
            <person name="Glass J.I."/>
            <person name="Rusch D."/>
            <person name="Podicherti R."/>
            <person name="Tsui H.-C.T."/>
            <person name="Winkler M.E."/>
        </authorList>
    </citation>
    <scope>NUCLEOTIDE SEQUENCE</scope>
</reference>
<comment type="similarity">
    <text evidence="2">Belongs to the oxidase-dependent Fe transporter (OFeT) (TC 9.A.10.1) family.</text>
</comment>
<feature type="transmembrane region" description="Helical" evidence="6">
    <location>
        <begin position="144"/>
        <end position="163"/>
    </location>
</feature>
<evidence type="ECO:0000256" key="6">
    <source>
        <dbReference type="SAM" id="Phobius"/>
    </source>
</evidence>
<evidence type="ECO:0000256" key="2">
    <source>
        <dbReference type="ARBA" id="ARBA00008333"/>
    </source>
</evidence>
<dbReference type="Pfam" id="PF03239">
    <property type="entry name" value="FTR1"/>
    <property type="match status" value="1"/>
</dbReference>